<dbReference type="EMBL" id="QXFV01005173">
    <property type="protein sequence ID" value="KAE8966009.1"/>
    <property type="molecule type" value="Genomic_DNA"/>
</dbReference>
<evidence type="ECO:0000256" key="1">
    <source>
        <dbReference type="SAM" id="SignalP"/>
    </source>
</evidence>
<sequence length="51" mass="5713">MHWRSAWLVACWAACADSIEKVSLSTTWVMSTFWGGLRRATRTLSIDAKPG</sequence>
<accession>A0A6A3H8L3</accession>
<reference evidence="2 4" key="1">
    <citation type="submission" date="2018-09" db="EMBL/GenBank/DDBJ databases">
        <title>Genomic investigation of the strawberry pathogen Phytophthora fragariae indicates pathogenicity is determined by transcriptional variation in three key races.</title>
        <authorList>
            <person name="Adams T.M."/>
            <person name="Armitage A.D."/>
            <person name="Sobczyk M.K."/>
            <person name="Bates H.J."/>
            <person name="Dunwell J.M."/>
            <person name="Nellist C.F."/>
            <person name="Harrison R.J."/>
        </authorList>
    </citation>
    <scope>NUCLEOTIDE SEQUENCE [LARGE SCALE GENOMIC DNA]</scope>
    <source>
        <strain evidence="2 4">SCRP249</strain>
        <strain evidence="3 5">SCRP333</strain>
    </source>
</reference>
<gene>
    <name evidence="2" type="ORF">PR001_g28542</name>
    <name evidence="3" type="ORF">PR003_g25872</name>
</gene>
<keyword evidence="1" id="KW-0732">Signal</keyword>
<comment type="caution">
    <text evidence="2">The sequence shown here is derived from an EMBL/GenBank/DDBJ whole genome shotgun (WGS) entry which is preliminary data.</text>
</comment>
<evidence type="ECO:0000313" key="2">
    <source>
        <dbReference type="EMBL" id="KAE8966009.1"/>
    </source>
</evidence>
<evidence type="ECO:0008006" key="6">
    <source>
        <dbReference type="Google" id="ProtNLM"/>
    </source>
</evidence>
<evidence type="ECO:0000313" key="5">
    <source>
        <dbReference type="Proteomes" id="UP000434957"/>
    </source>
</evidence>
<organism evidence="2 4">
    <name type="scientific">Phytophthora rubi</name>
    <dbReference type="NCBI Taxonomy" id="129364"/>
    <lineage>
        <taxon>Eukaryota</taxon>
        <taxon>Sar</taxon>
        <taxon>Stramenopiles</taxon>
        <taxon>Oomycota</taxon>
        <taxon>Peronosporomycetes</taxon>
        <taxon>Peronosporales</taxon>
        <taxon>Peronosporaceae</taxon>
        <taxon>Phytophthora</taxon>
    </lineage>
</organism>
<name>A0A6A3H8L3_9STRA</name>
<feature type="chain" id="PRO_5036379590" description="RxLR effector protein" evidence="1">
    <location>
        <begin position="19"/>
        <end position="51"/>
    </location>
</feature>
<dbReference type="AlphaFoldDB" id="A0A6A3H8L3"/>
<dbReference type="EMBL" id="QXFT01003207">
    <property type="protein sequence ID" value="KAE9288154.1"/>
    <property type="molecule type" value="Genomic_DNA"/>
</dbReference>
<keyword evidence="5" id="KW-1185">Reference proteome</keyword>
<evidence type="ECO:0000313" key="3">
    <source>
        <dbReference type="EMBL" id="KAE9288154.1"/>
    </source>
</evidence>
<dbReference type="Proteomes" id="UP000429607">
    <property type="component" value="Unassembled WGS sequence"/>
</dbReference>
<evidence type="ECO:0000313" key="4">
    <source>
        <dbReference type="Proteomes" id="UP000429607"/>
    </source>
</evidence>
<proteinExistence type="predicted"/>
<protein>
    <recommendedName>
        <fullName evidence="6">RxLR effector protein</fullName>
    </recommendedName>
</protein>
<feature type="signal peptide" evidence="1">
    <location>
        <begin position="1"/>
        <end position="18"/>
    </location>
</feature>
<dbReference type="Proteomes" id="UP000434957">
    <property type="component" value="Unassembled WGS sequence"/>
</dbReference>